<evidence type="ECO:0000256" key="5">
    <source>
        <dbReference type="ARBA" id="ARBA00023136"/>
    </source>
</evidence>
<keyword evidence="5 7" id="KW-0472">Membrane</keyword>
<dbReference type="RefSeq" id="WP_111866039.1">
    <property type="nucleotide sequence ID" value="NZ_QLYX01000004.1"/>
</dbReference>
<organism evidence="9 10">
    <name type="scientific">Actinomadura craniellae</name>
    <dbReference type="NCBI Taxonomy" id="2231787"/>
    <lineage>
        <taxon>Bacteria</taxon>
        <taxon>Bacillati</taxon>
        <taxon>Actinomycetota</taxon>
        <taxon>Actinomycetes</taxon>
        <taxon>Streptosporangiales</taxon>
        <taxon>Thermomonosporaceae</taxon>
        <taxon>Actinomadura</taxon>
    </lineage>
</organism>
<keyword evidence="10" id="KW-1185">Reference proteome</keyword>
<evidence type="ECO:0000256" key="4">
    <source>
        <dbReference type="ARBA" id="ARBA00022989"/>
    </source>
</evidence>
<keyword evidence="4 7" id="KW-1133">Transmembrane helix</keyword>
<proteinExistence type="predicted"/>
<keyword evidence="3 7" id="KW-0812">Transmembrane</keyword>
<comment type="caution">
    <text evidence="9">The sequence shown here is derived from an EMBL/GenBank/DDBJ whole genome shotgun (WGS) entry which is preliminary data.</text>
</comment>
<dbReference type="Proteomes" id="UP000251891">
    <property type="component" value="Unassembled WGS sequence"/>
</dbReference>
<gene>
    <name evidence="9" type="ORF">DPM19_11570</name>
</gene>
<feature type="domain" description="RDD" evidence="8">
    <location>
        <begin position="32"/>
        <end position="197"/>
    </location>
</feature>
<feature type="region of interest" description="Disordered" evidence="6">
    <location>
        <begin position="1"/>
        <end position="24"/>
    </location>
</feature>
<evidence type="ECO:0000256" key="7">
    <source>
        <dbReference type="SAM" id="Phobius"/>
    </source>
</evidence>
<evidence type="ECO:0000256" key="6">
    <source>
        <dbReference type="SAM" id="MobiDB-lite"/>
    </source>
</evidence>
<evidence type="ECO:0000313" key="9">
    <source>
        <dbReference type="EMBL" id="RAY15337.1"/>
    </source>
</evidence>
<dbReference type="OrthoDB" id="9774993at2"/>
<reference evidence="9 10" key="1">
    <citation type="submission" date="2018-06" db="EMBL/GenBank/DDBJ databases">
        <title>Actinomadura craniellae sp. nov. isolated from marine sponge Craniella sp.</title>
        <authorList>
            <person name="Li L."/>
            <person name="Xu Q.H."/>
            <person name="Lin H.W."/>
            <person name="Lu Y.H."/>
        </authorList>
    </citation>
    <scope>NUCLEOTIDE SEQUENCE [LARGE SCALE GENOMIC DNA]</scope>
    <source>
        <strain evidence="9 10">LHW63021</strain>
    </source>
</reference>
<dbReference type="Pfam" id="PF06271">
    <property type="entry name" value="RDD"/>
    <property type="match status" value="1"/>
</dbReference>
<evidence type="ECO:0000313" key="10">
    <source>
        <dbReference type="Proteomes" id="UP000251891"/>
    </source>
</evidence>
<feature type="transmembrane region" description="Helical" evidence="7">
    <location>
        <begin position="167"/>
        <end position="184"/>
    </location>
</feature>
<name>A0A365H8C5_9ACTN</name>
<dbReference type="AlphaFoldDB" id="A0A365H8C5"/>
<dbReference type="InterPro" id="IPR051791">
    <property type="entry name" value="Pra-immunoreactive"/>
</dbReference>
<keyword evidence="2" id="KW-1003">Cell membrane</keyword>
<sequence>MSEPPYDPRTREASYSEYAGPSYGSPEELPLAPLLRRAGARAMDTILVAVFGFALVLPIAFGAMGLDAPGSKTSTEGGVWNWPIIITLFIVLSVLPFIYEAVQLAMWGQTLGKRVLHLRVVQVNPPGDPLPQVQAVWRAGVNNVGYQIGFFFFLVVTVFVWDYAAYGILLVSVGMVMAYVWAVWDRPLNQAMHDRFARTVVIDDRAAY</sequence>
<evidence type="ECO:0000259" key="8">
    <source>
        <dbReference type="Pfam" id="PF06271"/>
    </source>
</evidence>
<dbReference type="PANTHER" id="PTHR36115">
    <property type="entry name" value="PROLINE-RICH ANTIGEN HOMOLOG-RELATED"/>
    <property type="match status" value="1"/>
</dbReference>
<evidence type="ECO:0000256" key="2">
    <source>
        <dbReference type="ARBA" id="ARBA00022475"/>
    </source>
</evidence>
<dbReference type="GO" id="GO:0005886">
    <property type="term" value="C:plasma membrane"/>
    <property type="evidence" value="ECO:0007669"/>
    <property type="project" value="UniProtKB-SubCell"/>
</dbReference>
<protein>
    <submittedName>
        <fullName evidence="9">RDD family protein</fullName>
    </submittedName>
</protein>
<dbReference type="InterPro" id="IPR010432">
    <property type="entry name" value="RDD"/>
</dbReference>
<feature type="transmembrane region" description="Helical" evidence="7">
    <location>
        <begin position="78"/>
        <end position="99"/>
    </location>
</feature>
<feature type="transmembrane region" description="Helical" evidence="7">
    <location>
        <begin position="144"/>
        <end position="161"/>
    </location>
</feature>
<accession>A0A365H8C5</accession>
<evidence type="ECO:0000256" key="1">
    <source>
        <dbReference type="ARBA" id="ARBA00004651"/>
    </source>
</evidence>
<feature type="compositionally biased region" description="Basic and acidic residues" evidence="6">
    <location>
        <begin position="1"/>
        <end position="14"/>
    </location>
</feature>
<evidence type="ECO:0000256" key="3">
    <source>
        <dbReference type="ARBA" id="ARBA00022692"/>
    </source>
</evidence>
<comment type="subcellular location">
    <subcellularLocation>
        <location evidence="1">Cell membrane</location>
        <topology evidence="1">Multi-pass membrane protein</topology>
    </subcellularLocation>
</comment>
<dbReference type="EMBL" id="QLYX01000004">
    <property type="protein sequence ID" value="RAY15337.1"/>
    <property type="molecule type" value="Genomic_DNA"/>
</dbReference>
<feature type="transmembrane region" description="Helical" evidence="7">
    <location>
        <begin position="46"/>
        <end position="66"/>
    </location>
</feature>